<proteinExistence type="inferred from homology"/>
<dbReference type="PROSITE" id="PS00211">
    <property type="entry name" value="ABC_TRANSPORTER_1"/>
    <property type="match status" value="1"/>
</dbReference>
<dbReference type="InterPro" id="IPR050107">
    <property type="entry name" value="ABC_carbohydrate_import_ATPase"/>
</dbReference>
<evidence type="ECO:0000256" key="4">
    <source>
        <dbReference type="ARBA" id="ARBA00022737"/>
    </source>
</evidence>
<dbReference type="AlphaFoldDB" id="A0A2W2AKA0"/>
<keyword evidence="4" id="KW-0677">Repeat</keyword>
<dbReference type="RefSeq" id="WP_111199319.1">
    <property type="nucleotide sequence ID" value="NZ_QKVK01000007.1"/>
</dbReference>
<accession>A0A2W2AKA0</accession>
<keyword evidence="2" id="KW-0813">Transport</keyword>
<organism evidence="8 9">
    <name type="scientific">Aestuariivirga litoralis</name>
    <dbReference type="NCBI Taxonomy" id="2650924"/>
    <lineage>
        <taxon>Bacteria</taxon>
        <taxon>Pseudomonadati</taxon>
        <taxon>Pseudomonadota</taxon>
        <taxon>Alphaproteobacteria</taxon>
        <taxon>Hyphomicrobiales</taxon>
        <taxon>Aestuariivirgaceae</taxon>
        <taxon>Aestuariivirga</taxon>
    </lineage>
</organism>
<evidence type="ECO:0000256" key="5">
    <source>
        <dbReference type="ARBA" id="ARBA00022741"/>
    </source>
</evidence>
<feature type="domain" description="ABC transporter" evidence="7">
    <location>
        <begin position="6"/>
        <end position="246"/>
    </location>
</feature>
<dbReference type="PANTHER" id="PTHR43790">
    <property type="entry name" value="CARBOHYDRATE TRANSPORT ATP-BINDING PROTEIN MG119-RELATED"/>
    <property type="match status" value="1"/>
</dbReference>
<dbReference type="GO" id="GO:0016887">
    <property type="term" value="F:ATP hydrolysis activity"/>
    <property type="evidence" value="ECO:0007669"/>
    <property type="project" value="InterPro"/>
</dbReference>
<evidence type="ECO:0000256" key="3">
    <source>
        <dbReference type="ARBA" id="ARBA00022597"/>
    </source>
</evidence>
<evidence type="ECO:0000256" key="1">
    <source>
        <dbReference type="ARBA" id="ARBA00005417"/>
    </source>
</evidence>
<dbReference type="SUPFAM" id="SSF52540">
    <property type="entry name" value="P-loop containing nucleoside triphosphate hydrolases"/>
    <property type="match status" value="2"/>
</dbReference>
<comment type="similarity">
    <text evidence="1">Belongs to the ABC transporter superfamily.</text>
</comment>
<evidence type="ECO:0000256" key="6">
    <source>
        <dbReference type="ARBA" id="ARBA00022840"/>
    </source>
</evidence>
<evidence type="ECO:0000256" key="2">
    <source>
        <dbReference type="ARBA" id="ARBA00022448"/>
    </source>
</evidence>
<sequence length="478" mass="51429">MSSHAIRLDGVEKSFGAVRALAGVDLTVAAGECLGLVGHNGAGKSTLMHVLSGNLTPSAGTLSIGGAPYSGSWTAAAAQAEGVRCVFQELSLCPNLTVAENVRIVHRSLKGLGWKNRARALIRQKLDEIFPNHGISPDDEIADLAIGQRQMAEIARAFTVTDGALRLVILDEPTSSLDAVTAQQLLAYVKTETARGTSIILISHLLGEILSTADRIVVMKDGKTVADRKAADFTRNSLVAAMGSEAREHRRGEARKASEEVMVRAQPRSGGTASLEARKGEIIGLTGLAGHGQTRMLLQIYERRQAEVTGKLAFIAGDRQSDGVFNLWSIGRNITTRSLSALRKGGFIDLAAEERLAEEWKVRMAIRTPDVDNNILTLSGGNQQKALFARALASDAAIILMDDPMRGVDIGTKQEVYAMIRAEAEKGRTFIWYTTEIEELTHCDRAYVFRNGAIVASLGSDELTEEKVLQASFAEHAA</sequence>
<dbReference type="SMART" id="SM00382">
    <property type="entry name" value="AAA"/>
    <property type="match status" value="2"/>
</dbReference>
<dbReference type="InterPro" id="IPR003439">
    <property type="entry name" value="ABC_transporter-like_ATP-bd"/>
</dbReference>
<evidence type="ECO:0000259" key="7">
    <source>
        <dbReference type="PROSITE" id="PS50893"/>
    </source>
</evidence>
<feature type="domain" description="ABC transporter" evidence="7">
    <location>
        <begin position="255"/>
        <end position="476"/>
    </location>
</feature>
<reference evidence="9" key="1">
    <citation type="submission" date="2018-06" db="EMBL/GenBank/DDBJ databases">
        <title>Aestuariibacter litoralis strain KCTC 52945T.</title>
        <authorList>
            <person name="Li X."/>
            <person name="Salam N."/>
            <person name="Li J.-L."/>
            <person name="Chen Y.-M."/>
            <person name="Yang Z.-W."/>
            <person name="Zhang L.-Y."/>
            <person name="Han M.-X."/>
            <person name="Xiao M."/>
            <person name="Li W.-J."/>
        </authorList>
    </citation>
    <scope>NUCLEOTIDE SEQUENCE [LARGE SCALE GENOMIC DNA]</scope>
    <source>
        <strain evidence="9">KCTC 52945</strain>
    </source>
</reference>
<dbReference type="PANTHER" id="PTHR43790:SF9">
    <property type="entry name" value="GALACTOFURANOSE TRANSPORTER ATP-BINDING PROTEIN YTFR"/>
    <property type="match status" value="1"/>
</dbReference>
<dbReference type="CDD" id="cd03216">
    <property type="entry name" value="ABC_Carb_Monos_I"/>
    <property type="match status" value="1"/>
</dbReference>
<evidence type="ECO:0000313" key="9">
    <source>
        <dbReference type="Proteomes" id="UP000248795"/>
    </source>
</evidence>
<keyword evidence="5" id="KW-0547">Nucleotide-binding</keyword>
<dbReference type="Gene3D" id="3.40.50.300">
    <property type="entry name" value="P-loop containing nucleotide triphosphate hydrolases"/>
    <property type="match status" value="2"/>
</dbReference>
<dbReference type="PROSITE" id="PS50893">
    <property type="entry name" value="ABC_TRANSPORTER_2"/>
    <property type="match status" value="2"/>
</dbReference>
<keyword evidence="9" id="KW-1185">Reference proteome</keyword>
<dbReference type="Pfam" id="PF00005">
    <property type="entry name" value="ABC_tran"/>
    <property type="match status" value="2"/>
</dbReference>
<keyword evidence="6 8" id="KW-0067">ATP-binding</keyword>
<name>A0A2W2AKA0_9HYPH</name>
<dbReference type="InterPro" id="IPR017871">
    <property type="entry name" value="ABC_transporter-like_CS"/>
</dbReference>
<protein>
    <submittedName>
        <fullName evidence="8">Sugar ABC transporter ATP-binding protein</fullName>
    </submittedName>
</protein>
<keyword evidence="3" id="KW-0762">Sugar transport</keyword>
<gene>
    <name evidence="8" type="ORF">DK847_14870</name>
</gene>
<dbReference type="InterPro" id="IPR027417">
    <property type="entry name" value="P-loop_NTPase"/>
</dbReference>
<dbReference type="InterPro" id="IPR003593">
    <property type="entry name" value="AAA+_ATPase"/>
</dbReference>
<evidence type="ECO:0000313" key="8">
    <source>
        <dbReference type="EMBL" id="PZF75935.1"/>
    </source>
</evidence>
<dbReference type="GO" id="GO:0005524">
    <property type="term" value="F:ATP binding"/>
    <property type="evidence" value="ECO:0007669"/>
    <property type="project" value="UniProtKB-KW"/>
</dbReference>
<dbReference type="EMBL" id="QKVK01000007">
    <property type="protein sequence ID" value="PZF75935.1"/>
    <property type="molecule type" value="Genomic_DNA"/>
</dbReference>
<comment type="caution">
    <text evidence="8">The sequence shown here is derived from an EMBL/GenBank/DDBJ whole genome shotgun (WGS) entry which is preliminary data.</text>
</comment>
<dbReference type="Proteomes" id="UP000248795">
    <property type="component" value="Unassembled WGS sequence"/>
</dbReference>